<dbReference type="EMBL" id="CAACVS010000426">
    <property type="protein sequence ID" value="VEU42229.1"/>
    <property type="molecule type" value="Genomic_DNA"/>
</dbReference>
<feature type="chain" id="PRO_5019534184" description="Cadherin domain-containing protein" evidence="2">
    <location>
        <begin position="21"/>
        <end position="553"/>
    </location>
</feature>
<evidence type="ECO:0000313" key="4">
    <source>
        <dbReference type="Proteomes" id="UP000291116"/>
    </source>
</evidence>
<accession>A0A448ZJK6</accession>
<dbReference type="Proteomes" id="UP000291116">
    <property type="component" value="Unassembled WGS sequence"/>
</dbReference>
<dbReference type="AlphaFoldDB" id="A0A448ZJK6"/>
<gene>
    <name evidence="3" type="ORF">PSNMU_V1.4_AUG-EV-PASAV3_0091840</name>
</gene>
<organism evidence="3 4">
    <name type="scientific">Pseudo-nitzschia multistriata</name>
    <dbReference type="NCBI Taxonomy" id="183589"/>
    <lineage>
        <taxon>Eukaryota</taxon>
        <taxon>Sar</taxon>
        <taxon>Stramenopiles</taxon>
        <taxon>Ochrophyta</taxon>
        <taxon>Bacillariophyta</taxon>
        <taxon>Bacillariophyceae</taxon>
        <taxon>Bacillariophycidae</taxon>
        <taxon>Bacillariales</taxon>
        <taxon>Bacillariaceae</taxon>
        <taxon>Pseudo-nitzschia</taxon>
    </lineage>
</organism>
<keyword evidence="1" id="KW-0812">Transmembrane</keyword>
<sequence>MMAIALVALLTALSLTTAYAHPDNPKVLRSRSARRLNSPVPVPEPNYVINLLSERDDATQNDYGDATFDGNPTSIKLGLDFEVVYVGTTDSPSTSLEYRVGVYKYGDCSGDEVFGATNALADAFADNKVSQSIEISLNSVDSSEGGETYESLFWVNDADGSTRYVDGSMRVQFCFRVSIPSDLDTVPFEADAWVNFPETYDASFRLSNSVQNLANQDTWRSSITVNLQYTVRSCLCNYVPADNQEPERYECLTESKLFRPGTTIQMCIEPGHLVKSEEEEVDDVNTGSLEIERVTEFHIIQEPAETSGMTVTRKAIDGSDADGLTVVEYKSMAITPQDGSSPRKFVGGNAPGAIQIAVVSTPLNAAFFLQVEQPVDVHGQVLYRDSNRRSLLKANSMYLSSSTLAEGSIESNTTEGLVLPDVQVNLIGEEKTVSHSINTNPGGDFDVKLSLDESFKLNPQFEHSSSTLILGIMICGILLGLIAIHGILYVLGFRMTSPGVRRVGYRSRGTYGKDDISFCSSVNTFGAIPATYGKDDISFCSSINTFGAIPAKH</sequence>
<protein>
    <recommendedName>
        <fullName evidence="5">Cadherin domain-containing protein</fullName>
    </recommendedName>
</protein>
<evidence type="ECO:0008006" key="5">
    <source>
        <dbReference type="Google" id="ProtNLM"/>
    </source>
</evidence>
<keyword evidence="2" id="KW-0732">Signal</keyword>
<reference evidence="3 4" key="1">
    <citation type="submission" date="2019-01" db="EMBL/GenBank/DDBJ databases">
        <authorList>
            <person name="Ferrante I. M."/>
        </authorList>
    </citation>
    <scope>NUCLEOTIDE SEQUENCE [LARGE SCALE GENOMIC DNA]</scope>
    <source>
        <strain evidence="3 4">B856</strain>
    </source>
</reference>
<evidence type="ECO:0000313" key="3">
    <source>
        <dbReference type="EMBL" id="VEU42229.1"/>
    </source>
</evidence>
<name>A0A448ZJK6_9STRA</name>
<proteinExistence type="predicted"/>
<feature type="signal peptide" evidence="2">
    <location>
        <begin position="1"/>
        <end position="20"/>
    </location>
</feature>
<evidence type="ECO:0000256" key="2">
    <source>
        <dbReference type="SAM" id="SignalP"/>
    </source>
</evidence>
<evidence type="ECO:0000256" key="1">
    <source>
        <dbReference type="SAM" id="Phobius"/>
    </source>
</evidence>
<keyword evidence="1" id="KW-0472">Membrane</keyword>
<keyword evidence="4" id="KW-1185">Reference proteome</keyword>
<feature type="transmembrane region" description="Helical" evidence="1">
    <location>
        <begin position="468"/>
        <end position="492"/>
    </location>
</feature>
<keyword evidence="1" id="KW-1133">Transmembrane helix</keyword>